<dbReference type="InterPro" id="IPR050107">
    <property type="entry name" value="ABC_carbohydrate_import_ATPase"/>
</dbReference>
<accession>A0A1W6Z0A4</accession>
<evidence type="ECO:0000256" key="5">
    <source>
        <dbReference type="ARBA" id="ARBA00022741"/>
    </source>
</evidence>
<feature type="region of interest" description="Disordered" evidence="7">
    <location>
        <begin position="1"/>
        <end position="27"/>
    </location>
</feature>
<dbReference type="EMBL" id="CP021109">
    <property type="protein sequence ID" value="ARP86792.1"/>
    <property type="molecule type" value="Genomic_DNA"/>
</dbReference>
<keyword evidence="1" id="KW-0813">Transport</keyword>
<keyword evidence="10" id="KW-1185">Reference proteome</keyword>
<evidence type="ECO:0000259" key="8">
    <source>
        <dbReference type="PROSITE" id="PS50893"/>
    </source>
</evidence>
<dbReference type="PANTHER" id="PTHR43790">
    <property type="entry name" value="CARBOHYDRATE TRANSPORT ATP-BINDING PROTEIN MG119-RELATED"/>
    <property type="match status" value="1"/>
</dbReference>
<dbReference type="GO" id="GO:0005524">
    <property type="term" value="F:ATP binding"/>
    <property type="evidence" value="ECO:0007669"/>
    <property type="project" value="UniProtKB-KW"/>
</dbReference>
<protein>
    <recommendedName>
        <fullName evidence="8">ABC transporter domain-containing protein</fullName>
    </recommendedName>
</protein>
<evidence type="ECO:0000256" key="7">
    <source>
        <dbReference type="SAM" id="MobiDB-lite"/>
    </source>
</evidence>
<dbReference type="InterPro" id="IPR017871">
    <property type="entry name" value="ABC_transporter-like_CS"/>
</dbReference>
<reference evidence="9 10" key="1">
    <citation type="submission" date="2017-05" db="EMBL/GenBank/DDBJ databases">
        <title>Complete and WGS of Bordetella genogroups.</title>
        <authorList>
            <person name="Spilker T."/>
            <person name="LiPuma J."/>
        </authorList>
    </citation>
    <scope>NUCLEOTIDE SEQUENCE [LARGE SCALE GENOMIC DNA]</scope>
    <source>
        <strain evidence="9 10">AU17164</strain>
    </source>
</reference>
<dbReference type="InterPro" id="IPR003439">
    <property type="entry name" value="ABC_transporter-like_ATP-bd"/>
</dbReference>
<dbReference type="InterPro" id="IPR027417">
    <property type="entry name" value="P-loop_NTPase"/>
</dbReference>
<dbReference type="GO" id="GO:0016887">
    <property type="term" value="F:ATP hydrolysis activity"/>
    <property type="evidence" value="ECO:0007669"/>
    <property type="project" value="InterPro"/>
</dbReference>
<evidence type="ECO:0000256" key="6">
    <source>
        <dbReference type="ARBA" id="ARBA00022840"/>
    </source>
</evidence>
<feature type="domain" description="ABC transporter" evidence="8">
    <location>
        <begin position="282"/>
        <end position="524"/>
    </location>
</feature>
<keyword evidence="4" id="KW-0677">Repeat</keyword>
<dbReference type="PROSITE" id="PS00211">
    <property type="entry name" value="ABC_TRANSPORTER_1"/>
    <property type="match status" value="1"/>
</dbReference>
<gene>
    <name evidence="9" type="ORF">CAL13_11665</name>
</gene>
<dbReference type="CDD" id="cd03215">
    <property type="entry name" value="ABC_Carb_Monos_II"/>
    <property type="match status" value="1"/>
</dbReference>
<keyword evidence="3" id="KW-0762">Sugar transport</keyword>
<feature type="domain" description="ABC transporter" evidence="8">
    <location>
        <begin position="32"/>
        <end position="269"/>
    </location>
</feature>
<dbReference type="PROSITE" id="PS50893">
    <property type="entry name" value="ABC_TRANSPORTER_2"/>
    <property type="match status" value="2"/>
</dbReference>
<keyword evidence="6" id="KW-0067">ATP-binding</keyword>
<keyword evidence="2" id="KW-1003">Cell membrane</keyword>
<evidence type="ECO:0000256" key="1">
    <source>
        <dbReference type="ARBA" id="ARBA00022448"/>
    </source>
</evidence>
<dbReference type="RefSeq" id="WP_086072484.1">
    <property type="nucleotide sequence ID" value="NZ_CP021109.1"/>
</dbReference>
<dbReference type="Proteomes" id="UP000194139">
    <property type="component" value="Chromosome"/>
</dbReference>
<dbReference type="InterPro" id="IPR003593">
    <property type="entry name" value="AAA+_ATPase"/>
</dbReference>
<evidence type="ECO:0000256" key="4">
    <source>
        <dbReference type="ARBA" id="ARBA00022737"/>
    </source>
</evidence>
<dbReference type="AlphaFoldDB" id="A0A1W6Z0A4"/>
<name>A0A1W6Z0A4_9BORD</name>
<evidence type="ECO:0000313" key="9">
    <source>
        <dbReference type="EMBL" id="ARP86792.1"/>
    </source>
</evidence>
<dbReference type="CDD" id="cd03216">
    <property type="entry name" value="ABC_Carb_Monos_I"/>
    <property type="match status" value="1"/>
</dbReference>
<keyword evidence="5" id="KW-0547">Nucleotide-binding</keyword>
<dbReference type="Gene3D" id="3.40.50.300">
    <property type="entry name" value="P-loop containing nucleotide triphosphate hydrolases"/>
    <property type="match status" value="2"/>
</dbReference>
<dbReference type="PANTHER" id="PTHR43790:SF9">
    <property type="entry name" value="GALACTOFURANOSE TRANSPORTER ATP-BINDING PROTEIN YTFR"/>
    <property type="match status" value="1"/>
</dbReference>
<proteinExistence type="predicted"/>
<organism evidence="9 10">
    <name type="scientific">Bordetella genomosp. 9</name>
    <dbReference type="NCBI Taxonomy" id="1416803"/>
    <lineage>
        <taxon>Bacteria</taxon>
        <taxon>Pseudomonadati</taxon>
        <taxon>Pseudomonadota</taxon>
        <taxon>Betaproteobacteria</taxon>
        <taxon>Burkholderiales</taxon>
        <taxon>Alcaligenaceae</taxon>
        <taxon>Bordetella</taxon>
    </lineage>
</organism>
<dbReference type="Pfam" id="PF00005">
    <property type="entry name" value="ABC_tran"/>
    <property type="match status" value="2"/>
</dbReference>
<keyword evidence="2" id="KW-0472">Membrane</keyword>
<sequence length="542" mass="57859">MLTSNLARETASPEPGSAGDAPARTTGDEPLLALRDVSKRFGATVALSGVSLDFRRGEIHCILGENGAGKSTIGKIMGGLHEPDEGRLFWDGEPVSLRGVNASRAQGIAMVFQELSLAPDLTVRANLLLGAAQAGGPFARLRHGREAEAVRAILDRLDCRVDIEEPVKRLPVATQQMIEIAKALMQSPRLVVLDEPTAMLGAVEKRKLFEVLRKLRDEGRALVLITHHIDDVMALADRVSVMRNGQLVDSFAMDRELDADDVLARATGGKLRSPAPRADRRSDGAAILRIEHLARADGSAMPLDVARGEIVGLYGVVGCGAEAIVHALAGLRGAGRLSFLLDGRPFRPRSPAEAVRAGVAYLPSGRASNGVFGSLSVRENLCLGMLGELSRFGVVSARAETQAARALLDRFGVKCQDMDDRITSLSGGNQQKVLMARAMSRARRVLLLEEPTAGIDVNAKANLHDCIRRLAASGVGVVLLSSDLPETIALCDTVHTFYEGQAVRCYDNPTPADQADIVRDVLGTPSARGAGEHAQRWNGCNP</sequence>
<evidence type="ECO:0000313" key="10">
    <source>
        <dbReference type="Proteomes" id="UP000194139"/>
    </source>
</evidence>
<evidence type="ECO:0000256" key="2">
    <source>
        <dbReference type="ARBA" id="ARBA00022475"/>
    </source>
</evidence>
<dbReference type="SMART" id="SM00382">
    <property type="entry name" value="AAA"/>
    <property type="match status" value="2"/>
</dbReference>
<dbReference type="SUPFAM" id="SSF52540">
    <property type="entry name" value="P-loop containing nucleoside triphosphate hydrolases"/>
    <property type="match status" value="2"/>
</dbReference>
<evidence type="ECO:0000256" key="3">
    <source>
        <dbReference type="ARBA" id="ARBA00022597"/>
    </source>
</evidence>